<proteinExistence type="predicted"/>
<evidence type="ECO:0000259" key="1">
    <source>
        <dbReference type="Pfam" id="PF25821"/>
    </source>
</evidence>
<feature type="domain" description="DUF7950" evidence="1">
    <location>
        <begin position="214"/>
        <end position="345"/>
    </location>
</feature>
<keyword evidence="3" id="KW-1185">Reference proteome</keyword>
<dbReference type="Pfam" id="PF25821">
    <property type="entry name" value="DUF7950"/>
    <property type="match status" value="1"/>
</dbReference>
<dbReference type="AlphaFoldDB" id="A0AAV5K5P5"/>
<dbReference type="EMBL" id="BPVZ01000054">
    <property type="protein sequence ID" value="GKV20056.1"/>
    <property type="molecule type" value="Genomic_DNA"/>
</dbReference>
<name>A0AAV5K5P5_9ROSI</name>
<evidence type="ECO:0000313" key="2">
    <source>
        <dbReference type="EMBL" id="GKV20056.1"/>
    </source>
</evidence>
<gene>
    <name evidence="2" type="ORF">SLEP1_g30230</name>
</gene>
<comment type="caution">
    <text evidence="2">The sequence shown here is derived from an EMBL/GenBank/DDBJ whole genome shotgun (WGS) entry which is preliminary data.</text>
</comment>
<dbReference type="PANTHER" id="PTHR33595:SF3">
    <property type="entry name" value="PAS DOMAIN-CONTAINING PROTEIN"/>
    <property type="match status" value="1"/>
</dbReference>
<sequence>MIMTLHPYSNTAKTVEIMSRYRPIAPKPEVPDRLMNNDNSSMSQKIKQSPYLRNLWQQLQARPTRTRKRGRTTLPPTTLKRPRIHVFGLSSPSPVESPAKNLSLQGFAHGLPRLSISVPNLAATVTGSGGGLDTTRATSSLVTLPLPPCSPAVPVAKQATAPEPNCLESPGEGNKIDLNRVVELPEEKDLLLQLRGPTLSSSVIAPQPVRPVGSSISVRCISEDPGLTLHVQFTERPEEVEEEVESDTLPAVISDSNNKERLANSAYKEIIGQPECPWLNSMVTTDGKMGRHSCDRISREIMLHLSDSRVPVSSNGFSCWVRIKWRSKGNKHSINTFCDAIKLSCQSRDYLFTGRFHTDCREASQSTCND</sequence>
<dbReference type="Proteomes" id="UP001054252">
    <property type="component" value="Unassembled WGS sequence"/>
</dbReference>
<evidence type="ECO:0000313" key="3">
    <source>
        <dbReference type="Proteomes" id="UP001054252"/>
    </source>
</evidence>
<dbReference type="PANTHER" id="PTHR33595">
    <property type="entry name" value="VON WILLEBRAND FACTOR A DOMAIN PROTEIN"/>
    <property type="match status" value="1"/>
</dbReference>
<organism evidence="2 3">
    <name type="scientific">Rubroshorea leprosula</name>
    <dbReference type="NCBI Taxonomy" id="152421"/>
    <lineage>
        <taxon>Eukaryota</taxon>
        <taxon>Viridiplantae</taxon>
        <taxon>Streptophyta</taxon>
        <taxon>Embryophyta</taxon>
        <taxon>Tracheophyta</taxon>
        <taxon>Spermatophyta</taxon>
        <taxon>Magnoliopsida</taxon>
        <taxon>eudicotyledons</taxon>
        <taxon>Gunneridae</taxon>
        <taxon>Pentapetalae</taxon>
        <taxon>rosids</taxon>
        <taxon>malvids</taxon>
        <taxon>Malvales</taxon>
        <taxon>Dipterocarpaceae</taxon>
        <taxon>Rubroshorea</taxon>
    </lineage>
</organism>
<reference evidence="2 3" key="1">
    <citation type="journal article" date="2021" name="Commun. Biol.">
        <title>The genome of Shorea leprosula (Dipterocarpaceae) highlights the ecological relevance of drought in aseasonal tropical rainforests.</title>
        <authorList>
            <person name="Ng K.K.S."/>
            <person name="Kobayashi M.J."/>
            <person name="Fawcett J.A."/>
            <person name="Hatakeyama M."/>
            <person name="Paape T."/>
            <person name="Ng C.H."/>
            <person name="Ang C.C."/>
            <person name="Tnah L.H."/>
            <person name="Lee C.T."/>
            <person name="Nishiyama T."/>
            <person name="Sese J."/>
            <person name="O'Brien M.J."/>
            <person name="Copetti D."/>
            <person name="Mohd Noor M.I."/>
            <person name="Ong R.C."/>
            <person name="Putra M."/>
            <person name="Sireger I.Z."/>
            <person name="Indrioko S."/>
            <person name="Kosugi Y."/>
            <person name="Izuno A."/>
            <person name="Isagi Y."/>
            <person name="Lee S.L."/>
            <person name="Shimizu K.K."/>
        </authorList>
    </citation>
    <scope>NUCLEOTIDE SEQUENCE [LARGE SCALE GENOMIC DNA]</scope>
    <source>
        <strain evidence="2">214</strain>
    </source>
</reference>
<dbReference type="InterPro" id="IPR057710">
    <property type="entry name" value="DUF7950"/>
</dbReference>
<protein>
    <recommendedName>
        <fullName evidence="1">DUF7950 domain-containing protein</fullName>
    </recommendedName>
</protein>
<accession>A0AAV5K5P5</accession>